<feature type="region of interest" description="Disordered" evidence="1">
    <location>
        <begin position="19"/>
        <end position="38"/>
    </location>
</feature>
<dbReference type="InParanoid" id="A0A1Z5RM81"/>
<gene>
    <name evidence="2" type="ORF">SORBI_3004G107550</name>
</gene>
<dbReference type="Gramene" id="OQU84699">
    <property type="protein sequence ID" value="OQU84699"/>
    <property type="gene ID" value="SORBI_3004G107550"/>
</dbReference>
<feature type="compositionally biased region" description="Basic and acidic residues" evidence="1">
    <location>
        <begin position="59"/>
        <end position="68"/>
    </location>
</feature>
<protein>
    <submittedName>
        <fullName evidence="2">Uncharacterized protein</fullName>
    </submittedName>
</protein>
<keyword evidence="3" id="KW-1185">Reference proteome</keyword>
<organism evidence="2 3">
    <name type="scientific">Sorghum bicolor</name>
    <name type="common">Sorghum</name>
    <name type="synonym">Sorghum vulgare</name>
    <dbReference type="NCBI Taxonomy" id="4558"/>
    <lineage>
        <taxon>Eukaryota</taxon>
        <taxon>Viridiplantae</taxon>
        <taxon>Streptophyta</taxon>
        <taxon>Embryophyta</taxon>
        <taxon>Tracheophyta</taxon>
        <taxon>Spermatophyta</taxon>
        <taxon>Magnoliopsida</taxon>
        <taxon>Liliopsida</taxon>
        <taxon>Poales</taxon>
        <taxon>Poaceae</taxon>
        <taxon>PACMAD clade</taxon>
        <taxon>Panicoideae</taxon>
        <taxon>Andropogonodae</taxon>
        <taxon>Andropogoneae</taxon>
        <taxon>Sorghinae</taxon>
        <taxon>Sorghum</taxon>
    </lineage>
</organism>
<dbReference type="Proteomes" id="UP000000768">
    <property type="component" value="Chromosome 4"/>
</dbReference>
<evidence type="ECO:0000313" key="3">
    <source>
        <dbReference type="Proteomes" id="UP000000768"/>
    </source>
</evidence>
<evidence type="ECO:0000313" key="2">
    <source>
        <dbReference type="EMBL" id="OQU84699.1"/>
    </source>
</evidence>
<reference evidence="3" key="2">
    <citation type="journal article" date="2018" name="Plant J.">
        <title>The Sorghum bicolor reference genome: improved assembly, gene annotations, a transcriptome atlas, and signatures of genome organization.</title>
        <authorList>
            <person name="McCormick R.F."/>
            <person name="Truong S.K."/>
            <person name="Sreedasyam A."/>
            <person name="Jenkins J."/>
            <person name="Shu S."/>
            <person name="Sims D."/>
            <person name="Kennedy M."/>
            <person name="Amirebrahimi M."/>
            <person name="Weers B.D."/>
            <person name="McKinley B."/>
            <person name="Mattison A."/>
            <person name="Morishige D.T."/>
            <person name="Grimwood J."/>
            <person name="Schmutz J."/>
            <person name="Mullet J.E."/>
        </authorList>
    </citation>
    <scope>NUCLEOTIDE SEQUENCE [LARGE SCALE GENOMIC DNA]</scope>
    <source>
        <strain evidence="3">cv. BTx623</strain>
    </source>
</reference>
<name>A0A1Z5RM81_SORBI</name>
<evidence type="ECO:0000256" key="1">
    <source>
        <dbReference type="SAM" id="MobiDB-lite"/>
    </source>
</evidence>
<proteinExistence type="predicted"/>
<accession>A0A1Z5RM81</accession>
<reference evidence="2 3" key="1">
    <citation type="journal article" date="2009" name="Nature">
        <title>The Sorghum bicolor genome and the diversification of grasses.</title>
        <authorList>
            <person name="Paterson A.H."/>
            <person name="Bowers J.E."/>
            <person name="Bruggmann R."/>
            <person name="Dubchak I."/>
            <person name="Grimwood J."/>
            <person name="Gundlach H."/>
            <person name="Haberer G."/>
            <person name="Hellsten U."/>
            <person name="Mitros T."/>
            <person name="Poliakov A."/>
            <person name="Schmutz J."/>
            <person name="Spannagl M."/>
            <person name="Tang H."/>
            <person name="Wang X."/>
            <person name="Wicker T."/>
            <person name="Bharti A.K."/>
            <person name="Chapman J."/>
            <person name="Feltus F.A."/>
            <person name="Gowik U."/>
            <person name="Grigoriev I.V."/>
            <person name="Lyons E."/>
            <person name="Maher C.A."/>
            <person name="Martis M."/>
            <person name="Narechania A."/>
            <person name="Otillar R.P."/>
            <person name="Penning B.W."/>
            <person name="Salamov A.A."/>
            <person name="Wang Y."/>
            <person name="Zhang L."/>
            <person name="Carpita N.C."/>
            <person name="Freeling M."/>
            <person name="Gingle A.R."/>
            <person name="Hash C.T."/>
            <person name="Keller B."/>
            <person name="Klein P."/>
            <person name="Kresovich S."/>
            <person name="McCann M.C."/>
            <person name="Ming R."/>
            <person name="Peterson D.G."/>
            <person name="Mehboob-ur-Rahman"/>
            <person name="Ware D."/>
            <person name="Westhoff P."/>
            <person name="Mayer K.F."/>
            <person name="Messing J."/>
            <person name="Rokhsar D.S."/>
        </authorList>
    </citation>
    <scope>NUCLEOTIDE SEQUENCE [LARGE SCALE GENOMIC DNA]</scope>
    <source>
        <strain evidence="3">cv. BTx623</strain>
    </source>
</reference>
<dbReference type="EMBL" id="CM000763">
    <property type="protein sequence ID" value="OQU84699.1"/>
    <property type="molecule type" value="Genomic_DNA"/>
</dbReference>
<dbReference type="AlphaFoldDB" id="A0A1Z5RM81"/>
<sequence length="121" mass="12172">MQLCRTVAVSGSATLGVGRDYAISPGGGEPSLKTTPTGRISSLQLKLQVRLGGSSPDLDSPKGQRGEGRQAQQAAIDNSGGGTGGWSVCLQVAPPCFASRGSRFTSAAVRGLARNNGASLA</sequence>
<feature type="region of interest" description="Disordered" evidence="1">
    <location>
        <begin position="51"/>
        <end position="79"/>
    </location>
</feature>